<dbReference type="EMBL" id="AZBU02000010">
    <property type="protein sequence ID" value="TKR62702.1"/>
    <property type="molecule type" value="Genomic_DNA"/>
</dbReference>
<dbReference type="Proteomes" id="UP000298663">
    <property type="component" value="Unassembled WGS sequence"/>
</dbReference>
<feature type="transmembrane region" description="Helical" evidence="1">
    <location>
        <begin position="6"/>
        <end position="26"/>
    </location>
</feature>
<reference evidence="2 3" key="1">
    <citation type="journal article" date="2015" name="Genome Biol.">
        <title>Comparative genomics of Steinernema reveals deeply conserved gene regulatory networks.</title>
        <authorList>
            <person name="Dillman A.R."/>
            <person name="Macchietto M."/>
            <person name="Porter C.F."/>
            <person name="Rogers A."/>
            <person name="Williams B."/>
            <person name="Antoshechkin I."/>
            <person name="Lee M.M."/>
            <person name="Goodwin Z."/>
            <person name="Lu X."/>
            <person name="Lewis E.E."/>
            <person name="Goodrich-Blair H."/>
            <person name="Stock S.P."/>
            <person name="Adams B.J."/>
            <person name="Sternberg P.W."/>
            <person name="Mortazavi A."/>
        </authorList>
    </citation>
    <scope>NUCLEOTIDE SEQUENCE [LARGE SCALE GENOMIC DNA]</scope>
    <source>
        <strain evidence="2 3">ALL</strain>
    </source>
</reference>
<keyword evidence="1" id="KW-1133">Transmembrane helix</keyword>
<keyword evidence="1" id="KW-0472">Membrane</keyword>
<sequence>MTALTYVVGLTVFGILLTSMAGYVLTDDLMTTKPNLALPREQTRLDFLLNFEVVCTISTFLLFSAT</sequence>
<accession>A0A4U5M224</accession>
<name>A0A4U5M224_STECR</name>
<dbReference type="AlphaFoldDB" id="A0A4U5M224"/>
<keyword evidence="1" id="KW-0812">Transmembrane</keyword>
<evidence type="ECO:0000313" key="3">
    <source>
        <dbReference type="Proteomes" id="UP000298663"/>
    </source>
</evidence>
<gene>
    <name evidence="2" type="ORF">L596_026624</name>
</gene>
<organism evidence="2 3">
    <name type="scientific">Steinernema carpocapsae</name>
    <name type="common">Entomopathogenic nematode</name>
    <dbReference type="NCBI Taxonomy" id="34508"/>
    <lineage>
        <taxon>Eukaryota</taxon>
        <taxon>Metazoa</taxon>
        <taxon>Ecdysozoa</taxon>
        <taxon>Nematoda</taxon>
        <taxon>Chromadorea</taxon>
        <taxon>Rhabditida</taxon>
        <taxon>Tylenchina</taxon>
        <taxon>Panagrolaimomorpha</taxon>
        <taxon>Strongyloidoidea</taxon>
        <taxon>Steinernematidae</taxon>
        <taxon>Steinernema</taxon>
    </lineage>
</organism>
<comment type="caution">
    <text evidence="2">The sequence shown here is derived from an EMBL/GenBank/DDBJ whole genome shotgun (WGS) entry which is preliminary data.</text>
</comment>
<keyword evidence="3" id="KW-1185">Reference proteome</keyword>
<evidence type="ECO:0000313" key="2">
    <source>
        <dbReference type="EMBL" id="TKR62702.1"/>
    </source>
</evidence>
<protein>
    <submittedName>
        <fullName evidence="2">Uncharacterized protein</fullName>
    </submittedName>
</protein>
<proteinExistence type="predicted"/>
<feature type="transmembrane region" description="Helical" evidence="1">
    <location>
        <begin position="47"/>
        <end position="65"/>
    </location>
</feature>
<evidence type="ECO:0000256" key="1">
    <source>
        <dbReference type="SAM" id="Phobius"/>
    </source>
</evidence>
<reference evidence="2 3" key="2">
    <citation type="journal article" date="2019" name="G3 (Bethesda)">
        <title>Hybrid Assembly of the Genome of the Entomopathogenic Nematode Steinernema carpocapsae Identifies the X-Chromosome.</title>
        <authorList>
            <person name="Serra L."/>
            <person name="Macchietto M."/>
            <person name="Macias-Munoz A."/>
            <person name="McGill C.J."/>
            <person name="Rodriguez I.M."/>
            <person name="Rodriguez B."/>
            <person name="Murad R."/>
            <person name="Mortazavi A."/>
        </authorList>
    </citation>
    <scope>NUCLEOTIDE SEQUENCE [LARGE SCALE GENOMIC DNA]</scope>
    <source>
        <strain evidence="2 3">ALL</strain>
    </source>
</reference>